<keyword evidence="4" id="KW-1185">Reference proteome</keyword>
<dbReference type="InterPro" id="IPR036291">
    <property type="entry name" value="NAD(P)-bd_dom_sf"/>
</dbReference>
<dbReference type="Proteomes" id="UP001139722">
    <property type="component" value="Unassembled WGS sequence"/>
</dbReference>
<evidence type="ECO:0000313" key="4">
    <source>
        <dbReference type="Proteomes" id="UP001139722"/>
    </source>
</evidence>
<reference evidence="3" key="1">
    <citation type="submission" date="2022-06" db="EMBL/GenBank/DDBJ databases">
        <title>Sequencing the genomes of 1000 actinobacteria strains.</title>
        <authorList>
            <person name="Klenk H.-P."/>
        </authorList>
    </citation>
    <scope>NUCLEOTIDE SEQUENCE</scope>
    <source>
        <strain evidence="3">DSM 22016</strain>
    </source>
</reference>
<dbReference type="GO" id="GO:0015677">
    <property type="term" value="P:copper ion import"/>
    <property type="evidence" value="ECO:0007669"/>
    <property type="project" value="TreeGrafter"/>
</dbReference>
<dbReference type="GO" id="GO:0005886">
    <property type="term" value="C:plasma membrane"/>
    <property type="evidence" value="ECO:0007669"/>
    <property type="project" value="TreeGrafter"/>
</dbReference>
<dbReference type="PANTHER" id="PTHR14239">
    <property type="entry name" value="DUDULIN-RELATED"/>
    <property type="match status" value="1"/>
</dbReference>
<dbReference type="SUPFAM" id="SSF51735">
    <property type="entry name" value="NAD(P)-binding Rossmann-fold domains"/>
    <property type="match status" value="1"/>
</dbReference>
<dbReference type="AlphaFoldDB" id="A0A9X2KDR0"/>
<feature type="domain" description="Pyrroline-5-carboxylate reductase catalytic N-terminal" evidence="2">
    <location>
        <begin position="8"/>
        <end position="97"/>
    </location>
</feature>
<proteinExistence type="predicted"/>
<accession>A0A9X2KDR0</accession>
<comment type="caution">
    <text evidence="3">The sequence shown here is derived from an EMBL/GenBank/DDBJ whole genome shotgun (WGS) entry which is preliminary data.</text>
</comment>
<protein>
    <recommendedName>
        <fullName evidence="2">Pyrroline-5-carboxylate reductase catalytic N-terminal domain-containing protein</fullName>
    </recommendedName>
</protein>
<organism evidence="3 4">
    <name type="scientific">Agromyces terreus</name>
    <dbReference type="NCBI Taxonomy" id="424795"/>
    <lineage>
        <taxon>Bacteria</taxon>
        <taxon>Bacillati</taxon>
        <taxon>Actinomycetota</taxon>
        <taxon>Actinomycetes</taxon>
        <taxon>Micrococcales</taxon>
        <taxon>Microbacteriaceae</taxon>
        <taxon>Agromyces</taxon>
    </lineage>
</organism>
<evidence type="ECO:0000256" key="1">
    <source>
        <dbReference type="ARBA" id="ARBA00023002"/>
    </source>
</evidence>
<dbReference type="GO" id="GO:0052851">
    <property type="term" value="F:ferric-chelate reductase (NADPH) activity"/>
    <property type="evidence" value="ECO:0007669"/>
    <property type="project" value="TreeGrafter"/>
</dbReference>
<dbReference type="Pfam" id="PF03807">
    <property type="entry name" value="F420_oxidored"/>
    <property type="match status" value="1"/>
</dbReference>
<dbReference type="PANTHER" id="PTHR14239:SF0">
    <property type="entry name" value="F420-DEPENDENT NADP REDUCTASE"/>
    <property type="match status" value="1"/>
</dbReference>
<dbReference type="RefSeq" id="WP_197738019.1">
    <property type="nucleotide sequence ID" value="NZ_BAAANU010000005.1"/>
</dbReference>
<dbReference type="InterPro" id="IPR028939">
    <property type="entry name" value="P5C_Rdtase_cat_N"/>
</dbReference>
<sequence length="219" mass="22850">MHVAERPTIGIFGAGKVGTALARLLVGAGYDVVMTGSPRQTALALLVSVVAPGARVATPEELVEQADVVILSVPFGKAATLPWPAFDGRIVVDAMNYWPPVDGHIREVDDDERSTSEIMAARNPAARVVKSLNHVGYHEMEDDSMDAGSPLRRAMAVVGDDAEARTVLAGIIDDLGFDPVDGGPIANGRALEPGHPAFGRELGAAELAALLTPSEDLAA</sequence>
<evidence type="ECO:0000259" key="2">
    <source>
        <dbReference type="Pfam" id="PF03807"/>
    </source>
</evidence>
<keyword evidence="1" id="KW-0560">Oxidoreductase</keyword>
<dbReference type="Gene3D" id="3.40.50.720">
    <property type="entry name" value="NAD(P)-binding Rossmann-like Domain"/>
    <property type="match status" value="1"/>
</dbReference>
<dbReference type="GO" id="GO:0008823">
    <property type="term" value="F:cupric reductase (NADH) activity"/>
    <property type="evidence" value="ECO:0007669"/>
    <property type="project" value="TreeGrafter"/>
</dbReference>
<dbReference type="EMBL" id="JAMZDY010000001">
    <property type="protein sequence ID" value="MCP2372565.1"/>
    <property type="molecule type" value="Genomic_DNA"/>
</dbReference>
<dbReference type="InterPro" id="IPR051267">
    <property type="entry name" value="STEAP_metalloreductase"/>
</dbReference>
<evidence type="ECO:0000313" key="3">
    <source>
        <dbReference type="EMBL" id="MCP2372565.1"/>
    </source>
</evidence>
<name>A0A9X2KDR0_9MICO</name>
<gene>
    <name evidence="3" type="ORF">BJ978_003241</name>
</gene>